<feature type="compositionally biased region" description="Basic residues" evidence="2">
    <location>
        <begin position="36"/>
        <end position="46"/>
    </location>
</feature>
<dbReference type="InterPro" id="IPR036236">
    <property type="entry name" value="Znf_C2H2_sf"/>
</dbReference>
<keyword evidence="5" id="KW-1185">Reference proteome</keyword>
<evidence type="ECO:0000259" key="3">
    <source>
        <dbReference type="PROSITE" id="PS50157"/>
    </source>
</evidence>
<name>A0A319A0B0_9EURO</name>
<dbReference type="GO" id="GO:0008270">
    <property type="term" value="F:zinc ion binding"/>
    <property type="evidence" value="ECO:0007669"/>
    <property type="project" value="UniProtKB-KW"/>
</dbReference>
<organism evidence="4 5">
    <name type="scientific">Aspergillus saccharolyticus JOP 1030-1</name>
    <dbReference type="NCBI Taxonomy" id="1450539"/>
    <lineage>
        <taxon>Eukaryota</taxon>
        <taxon>Fungi</taxon>
        <taxon>Dikarya</taxon>
        <taxon>Ascomycota</taxon>
        <taxon>Pezizomycotina</taxon>
        <taxon>Eurotiomycetes</taxon>
        <taxon>Eurotiomycetidae</taxon>
        <taxon>Eurotiales</taxon>
        <taxon>Aspergillaceae</taxon>
        <taxon>Aspergillus</taxon>
        <taxon>Aspergillus subgen. Circumdati</taxon>
    </lineage>
</organism>
<keyword evidence="1" id="KW-0862">Zinc</keyword>
<evidence type="ECO:0000313" key="4">
    <source>
        <dbReference type="EMBL" id="PYH49950.1"/>
    </source>
</evidence>
<dbReference type="EMBL" id="KZ821218">
    <property type="protein sequence ID" value="PYH49950.1"/>
    <property type="molecule type" value="Genomic_DNA"/>
</dbReference>
<dbReference type="PROSITE" id="PS50157">
    <property type="entry name" value="ZINC_FINGER_C2H2_2"/>
    <property type="match status" value="1"/>
</dbReference>
<dbReference type="PROSITE" id="PS00028">
    <property type="entry name" value="ZINC_FINGER_C2H2_1"/>
    <property type="match status" value="1"/>
</dbReference>
<keyword evidence="1" id="KW-0863">Zinc-finger</keyword>
<dbReference type="Proteomes" id="UP000248349">
    <property type="component" value="Unassembled WGS sequence"/>
</dbReference>
<dbReference type="OrthoDB" id="10018191at2759"/>
<evidence type="ECO:0000256" key="2">
    <source>
        <dbReference type="SAM" id="MobiDB-lite"/>
    </source>
</evidence>
<proteinExistence type="predicted"/>
<dbReference type="RefSeq" id="XP_025435932.1">
    <property type="nucleotide sequence ID" value="XM_025573950.1"/>
</dbReference>
<feature type="region of interest" description="Disordered" evidence="2">
    <location>
        <begin position="1"/>
        <end position="20"/>
    </location>
</feature>
<dbReference type="Gene3D" id="3.30.160.60">
    <property type="entry name" value="Classic Zinc Finger"/>
    <property type="match status" value="1"/>
</dbReference>
<dbReference type="AlphaFoldDB" id="A0A319A0B0"/>
<dbReference type="InterPro" id="IPR013087">
    <property type="entry name" value="Znf_C2H2_type"/>
</dbReference>
<feature type="region of interest" description="Disordered" evidence="2">
    <location>
        <begin position="35"/>
        <end position="54"/>
    </location>
</feature>
<evidence type="ECO:0000256" key="1">
    <source>
        <dbReference type="PROSITE-ProRule" id="PRU00042"/>
    </source>
</evidence>
<evidence type="ECO:0000313" key="5">
    <source>
        <dbReference type="Proteomes" id="UP000248349"/>
    </source>
</evidence>
<sequence length="54" mass="5943">MPQTTSTSTPSPTATTPTTKTLVCRVCEKGFSKAEHLRRHERCRKHPGSELSSS</sequence>
<gene>
    <name evidence="4" type="ORF">BP01DRAFT_352478</name>
</gene>
<accession>A0A319A0B0</accession>
<dbReference type="STRING" id="1450539.A0A319A0B0"/>
<feature type="domain" description="C2H2-type" evidence="3">
    <location>
        <begin position="22"/>
        <end position="51"/>
    </location>
</feature>
<dbReference type="SUPFAM" id="SSF57667">
    <property type="entry name" value="beta-beta-alpha zinc fingers"/>
    <property type="match status" value="1"/>
</dbReference>
<keyword evidence="1" id="KW-0479">Metal-binding</keyword>
<dbReference type="GeneID" id="37075178"/>
<protein>
    <recommendedName>
        <fullName evidence="3">C2H2-type domain-containing protein</fullName>
    </recommendedName>
</protein>
<reference evidence="4 5" key="1">
    <citation type="submission" date="2016-12" db="EMBL/GenBank/DDBJ databases">
        <title>The genomes of Aspergillus section Nigri reveals drivers in fungal speciation.</title>
        <authorList>
            <consortium name="DOE Joint Genome Institute"/>
            <person name="Vesth T.C."/>
            <person name="Nybo J."/>
            <person name="Theobald S."/>
            <person name="Brandl J."/>
            <person name="Frisvad J.C."/>
            <person name="Nielsen K.F."/>
            <person name="Lyhne E.K."/>
            <person name="Kogle M.E."/>
            <person name="Kuo A."/>
            <person name="Riley R."/>
            <person name="Clum A."/>
            <person name="Nolan M."/>
            <person name="Lipzen A."/>
            <person name="Salamov A."/>
            <person name="Henrissat B."/>
            <person name="Wiebenga A."/>
            <person name="De Vries R.P."/>
            <person name="Grigoriev I.V."/>
            <person name="Mortensen U.H."/>
            <person name="Andersen M.R."/>
            <person name="Baker S.E."/>
        </authorList>
    </citation>
    <scope>NUCLEOTIDE SEQUENCE [LARGE SCALE GENOMIC DNA]</scope>
    <source>
        <strain evidence="4 5">JOP 1030-1</strain>
    </source>
</reference>